<dbReference type="Pfam" id="PF00724">
    <property type="entry name" value="Oxidored_FMN"/>
    <property type="match status" value="1"/>
</dbReference>
<feature type="domain" description="FAD/NAD(P)-binding" evidence="11">
    <location>
        <begin position="381"/>
        <end position="609"/>
    </location>
</feature>
<evidence type="ECO:0000256" key="1">
    <source>
        <dbReference type="ARBA" id="ARBA00001917"/>
    </source>
</evidence>
<evidence type="ECO:0000256" key="7">
    <source>
        <dbReference type="ARBA" id="ARBA00023002"/>
    </source>
</evidence>
<accession>A0A9D1G488</accession>
<evidence type="ECO:0000256" key="6">
    <source>
        <dbReference type="ARBA" id="ARBA00022723"/>
    </source>
</evidence>
<dbReference type="GO" id="GO:0051536">
    <property type="term" value="F:iron-sulfur cluster binding"/>
    <property type="evidence" value="ECO:0007669"/>
    <property type="project" value="UniProtKB-KW"/>
</dbReference>
<evidence type="ECO:0000256" key="5">
    <source>
        <dbReference type="ARBA" id="ARBA00022643"/>
    </source>
</evidence>
<comment type="similarity">
    <text evidence="3">In the N-terminal section; belongs to the NADH:flavin oxidoreductase/NADH oxidase family.</text>
</comment>
<dbReference type="InterPro" id="IPR023753">
    <property type="entry name" value="FAD/NAD-binding_dom"/>
</dbReference>
<feature type="domain" description="NADH:flavin oxidoreductase/NADH oxidase N-terminal" evidence="10">
    <location>
        <begin position="6"/>
        <end position="334"/>
    </location>
</feature>
<dbReference type="InterPro" id="IPR051793">
    <property type="entry name" value="NADH:flavin_oxidoreductase"/>
</dbReference>
<sequence>MKFPNMFKPINIGVVTVPNRFVVPPMGNNFANTDGSMSDRSAAYYEARAKGGFGLITIESTVVYKEAKGGPRKPCLFSDEVIPSFKKVADRCHAYGAKVSIQLQHAGPEGNSKLTGYPLKAASAIAPSDGREIPEAMPTEEVYKLIECYGDAARRAQLAGIDMVEVHCAHGYLVSTFISARTNKRTDEFGGCFENRMRLPKLIIENIRKKTGGNMPILCRINARDEGDGGIDVHDAAAIAAYLEQECGVDALHVTRSIHIHDEFMWAPNITHGGFNAELVTEIKRAVSVPVIMVGRFTEPQYAELMVKQGRTDLVAFGRQSIADPELPNKARNGQLETLTPCIACLLGCVPNMLRGNPITCAMNPTVGREAEIVPAAVKKNVVVIGGGPGGLYAAWMCAKRGHSVTLLEKATELGGHLLVASYPPGKGEIGCAIRSLIVRCRQEGVDLRTGVEATPELVKELGADAVILATGSTPLWLPIPGLQEAGVVTAEDMLTGKVDVGHRVLIVGGGMVGCEAAEFLSERWHEVAMVEMKPVIGEDIVPEARKYIMANLEKHKVLQQANAKVSRFYPDGVDYALTTDGTAGSLRGFDSVVLAMGYRSDRSLEENLMAVVPQVIVIGEARQAPANSMQATGDALNAALAI</sequence>
<comment type="cofactor">
    <cofactor evidence="1">
        <name>FMN</name>
        <dbReference type="ChEBI" id="CHEBI:58210"/>
    </cofactor>
</comment>
<organism evidence="12 13">
    <name type="scientific">Candidatus Scatomorpha pullistercoris</name>
    <dbReference type="NCBI Taxonomy" id="2840929"/>
    <lineage>
        <taxon>Bacteria</taxon>
        <taxon>Bacillati</taxon>
        <taxon>Bacillota</taxon>
        <taxon>Clostridia</taxon>
        <taxon>Eubacteriales</taxon>
        <taxon>Candidatus Scatomorpha</taxon>
    </lineage>
</organism>
<reference evidence="12" key="2">
    <citation type="journal article" date="2021" name="PeerJ">
        <title>Extensive microbial diversity within the chicken gut microbiome revealed by metagenomics and culture.</title>
        <authorList>
            <person name="Gilroy R."/>
            <person name="Ravi A."/>
            <person name="Getino M."/>
            <person name="Pursley I."/>
            <person name="Horton D.L."/>
            <person name="Alikhan N.F."/>
            <person name="Baker D."/>
            <person name="Gharbi K."/>
            <person name="Hall N."/>
            <person name="Watson M."/>
            <person name="Adriaenssens E.M."/>
            <person name="Foster-Nyarko E."/>
            <person name="Jarju S."/>
            <person name="Secka A."/>
            <person name="Antonio M."/>
            <person name="Oren A."/>
            <person name="Chaudhuri R.R."/>
            <person name="La Ragione R."/>
            <person name="Hildebrand F."/>
            <person name="Pallen M.J."/>
        </authorList>
    </citation>
    <scope>NUCLEOTIDE SEQUENCE</scope>
    <source>
        <strain evidence="12">ChiHecec3B27-6122</strain>
    </source>
</reference>
<evidence type="ECO:0000259" key="10">
    <source>
        <dbReference type="Pfam" id="PF00724"/>
    </source>
</evidence>
<keyword evidence="7" id="KW-0560">Oxidoreductase</keyword>
<keyword evidence="9" id="KW-0411">Iron-sulfur</keyword>
<dbReference type="Gene3D" id="3.20.20.70">
    <property type="entry name" value="Aldolase class I"/>
    <property type="match status" value="1"/>
</dbReference>
<proteinExistence type="inferred from homology"/>
<dbReference type="PRINTS" id="PR00368">
    <property type="entry name" value="FADPNR"/>
</dbReference>
<keyword evidence="6" id="KW-0479">Metal-binding</keyword>
<evidence type="ECO:0000256" key="3">
    <source>
        <dbReference type="ARBA" id="ARBA00011048"/>
    </source>
</evidence>
<dbReference type="AlphaFoldDB" id="A0A9D1G488"/>
<comment type="caution">
    <text evidence="12">The sequence shown here is derived from an EMBL/GenBank/DDBJ whole genome shotgun (WGS) entry which is preliminary data.</text>
</comment>
<protein>
    <submittedName>
        <fullName evidence="12">FAD-dependent oxidoreductase</fullName>
    </submittedName>
</protein>
<dbReference type="Gene3D" id="3.40.50.720">
    <property type="entry name" value="NAD(P)-binding Rossmann-like Domain"/>
    <property type="match status" value="1"/>
</dbReference>
<dbReference type="EMBL" id="DVJS01000083">
    <property type="protein sequence ID" value="HIS97035.1"/>
    <property type="molecule type" value="Genomic_DNA"/>
</dbReference>
<dbReference type="InterPro" id="IPR013785">
    <property type="entry name" value="Aldolase_TIM"/>
</dbReference>
<evidence type="ECO:0000256" key="9">
    <source>
        <dbReference type="ARBA" id="ARBA00023014"/>
    </source>
</evidence>
<evidence type="ECO:0000313" key="13">
    <source>
        <dbReference type="Proteomes" id="UP000886876"/>
    </source>
</evidence>
<comment type="cofactor">
    <cofactor evidence="2">
        <name>[4Fe-4S] cluster</name>
        <dbReference type="ChEBI" id="CHEBI:49883"/>
    </cofactor>
</comment>
<dbReference type="SUPFAM" id="SSF51905">
    <property type="entry name" value="FAD/NAD(P)-binding domain"/>
    <property type="match status" value="1"/>
</dbReference>
<dbReference type="PANTHER" id="PTHR42917:SF2">
    <property type="entry name" value="2,4-DIENOYL-COA REDUCTASE [(2E)-ENOYL-COA-PRODUCING]"/>
    <property type="match status" value="1"/>
</dbReference>
<evidence type="ECO:0000259" key="11">
    <source>
        <dbReference type="Pfam" id="PF07992"/>
    </source>
</evidence>
<evidence type="ECO:0000256" key="2">
    <source>
        <dbReference type="ARBA" id="ARBA00001966"/>
    </source>
</evidence>
<dbReference type="Proteomes" id="UP000886876">
    <property type="component" value="Unassembled WGS sequence"/>
</dbReference>
<dbReference type="InterPro" id="IPR001155">
    <property type="entry name" value="OxRdtase_FMN_N"/>
</dbReference>
<dbReference type="Gene3D" id="3.50.50.60">
    <property type="entry name" value="FAD/NAD(P)-binding domain"/>
    <property type="match status" value="1"/>
</dbReference>
<dbReference type="SUPFAM" id="SSF51395">
    <property type="entry name" value="FMN-linked oxidoreductases"/>
    <property type="match status" value="1"/>
</dbReference>
<dbReference type="GO" id="GO:0016491">
    <property type="term" value="F:oxidoreductase activity"/>
    <property type="evidence" value="ECO:0007669"/>
    <property type="project" value="UniProtKB-KW"/>
</dbReference>
<dbReference type="GO" id="GO:0010181">
    <property type="term" value="F:FMN binding"/>
    <property type="evidence" value="ECO:0007669"/>
    <property type="project" value="InterPro"/>
</dbReference>
<dbReference type="PRINTS" id="PR00469">
    <property type="entry name" value="PNDRDTASEII"/>
</dbReference>
<dbReference type="PANTHER" id="PTHR42917">
    <property type="entry name" value="2,4-DIENOYL-COA REDUCTASE"/>
    <property type="match status" value="1"/>
</dbReference>
<name>A0A9D1G488_9FIRM</name>
<evidence type="ECO:0000313" key="12">
    <source>
        <dbReference type="EMBL" id="HIS97035.1"/>
    </source>
</evidence>
<evidence type="ECO:0000256" key="4">
    <source>
        <dbReference type="ARBA" id="ARBA00022630"/>
    </source>
</evidence>
<gene>
    <name evidence="12" type="ORF">IAD42_03560</name>
</gene>
<dbReference type="InterPro" id="IPR036188">
    <property type="entry name" value="FAD/NAD-bd_sf"/>
</dbReference>
<keyword evidence="8" id="KW-0408">Iron</keyword>
<reference evidence="12" key="1">
    <citation type="submission" date="2020-10" db="EMBL/GenBank/DDBJ databases">
        <authorList>
            <person name="Gilroy R."/>
        </authorList>
    </citation>
    <scope>NUCLEOTIDE SEQUENCE</scope>
    <source>
        <strain evidence="12">ChiHecec3B27-6122</strain>
    </source>
</reference>
<keyword evidence="4" id="KW-0285">Flavoprotein</keyword>
<evidence type="ECO:0000256" key="8">
    <source>
        <dbReference type="ARBA" id="ARBA00023004"/>
    </source>
</evidence>
<dbReference type="GO" id="GO:0046872">
    <property type="term" value="F:metal ion binding"/>
    <property type="evidence" value="ECO:0007669"/>
    <property type="project" value="UniProtKB-KW"/>
</dbReference>
<dbReference type="CDD" id="cd02803">
    <property type="entry name" value="OYE_like_FMN_family"/>
    <property type="match status" value="1"/>
</dbReference>
<keyword evidence="5" id="KW-0288">FMN</keyword>
<dbReference type="Pfam" id="PF07992">
    <property type="entry name" value="Pyr_redox_2"/>
    <property type="match status" value="1"/>
</dbReference>